<dbReference type="PROSITE" id="PS51257">
    <property type="entry name" value="PROKAR_LIPOPROTEIN"/>
    <property type="match status" value="1"/>
</dbReference>
<feature type="domain" description="Ig-like" evidence="1">
    <location>
        <begin position="373"/>
        <end position="428"/>
    </location>
</feature>
<dbReference type="Pfam" id="PF07523">
    <property type="entry name" value="Big_3"/>
    <property type="match status" value="1"/>
</dbReference>
<comment type="caution">
    <text evidence="2">The sequence shown here is derived from an EMBL/GenBank/DDBJ whole genome shotgun (WGS) entry which is preliminary data.</text>
</comment>
<sequence length="603" mass="65339">MRHLHHIASVLGTAALGLLALTGCEGGDLYNVNAPDWISQKIDSINKSKQNVEEPLVGMQEDVYSFGAADFTSGWWQSFSKYYVVPDGTKWNAVFNLSINPNDDTYYKNFALIVTNDVERGATDYSEYGAIRFDATGDSTKYNSQWGKYLYFKYTNSTLLLSPDANNKDANVQKLGGKVTLTVDRSRTDSFVVKMTNGAVTKTYTQPYKLPNLNADAANTNIRCFICVEGSHIDFLQTNVVPVGGLTSAQDKAPVSMLLQNVPDEVDQGTTLADAMANVSAVVTYEEGVTKTIPASELYFSAIPDITNLGEKNLVAIYNKTFKGENAATPIVANAKFNVVAKIQSIKVTQNPTRTHYYYYDSPATSDQDRTLTFDPTGLEVTATYDNGTSSVVNNAKLSFSPVPATPGTHAVTVTTKNGKTATVDVTVAESKMTAATPTPAILGAEDNSSAWWSAHTDNVQVPAGETYAFSFTNYSSLKGNWNNFVVVLRSSDNATEYAVLRSDNYGWGNGYAACSHNGTQGEWATWLAAMNGAKVTVYVTNCNNGTADVQAIMAGTDGNTYTQYYLGVNTVDPGNLNVAFTIDACHLVFGTAGAKRHPVRRR</sequence>
<reference evidence="2 3" key="1">
    <citation type="submission" date="2024-09" db="EMBL/GenBank/DDBJ databases">
        <authorList>
            <person name="Sun Q."/>
            <person name="Mori K."/>
        </authorList>
    </citation>
    <scope>NUCLEOTIDE SEQUENCE [LARGE SCALE GENOMIC DNA]</scope>
    <source>
        <strain evidence="2 3">ATCC 51272</strain>
    </source>
</reference>
<dbReference type="InterPro" id="IPR022038">
    <property type="entry name" value="Ig-like_bact"/>
</dbReference>
<gene>
    <name evidence="2" type="ORF">ACFFK8_10465</name>
</gene>
<proteinExistence type="predicted"/>
<organism evidence="2 3">
    <name type="scientific">Hallella seregens ATCC 51272</name>
    <dbReference type="NCBI Taxonomy" id="1336250"/>
    <lineage>
        <taxon>Bacteria</taxon>
        <taxon>Pseudomonadati</taxon>
        <taxon>Bacteroidota</taxon>
        <taxon>Bacteroidia</taxon>
        <taxon>Bacteroidales</taxon>
        <taxon>Prevotellaceae</taxon>
        <taxon>Hallella</taxon>
    </lineage>
</organism>
<accession>A0ABV5ZLD5</accession>
<keyword evidence="3" id="KW-1185">Reference proteome</keyword>
<evidence type="ECO:0000313" key="3">
    <source>
        <dbReference type="Proteomes" id="UP001589688"/>
    </source>
</evidence>
<name>A0ABV5ZLD5_9BACT</name>
<dbReference type="RefSeq" id="WP_027953020.1">
    <property type="nucleotide sequence ID" value="NZ_JBHLZF010000002.1"/>
</dbReference>
<protein>
    <submittedName>
        <fullName evidence="2">Bacterial Ig-like domain-containing protein</fullName>
    </submittedName>
</protein>
<evidence type="ECO:0000259" key="1">
    <source>
        <dbReference type="Pfam" id="PF07523"/>
    </source>
</evidence>
<dbReference type="Gene3D" id="2.60.40.3630">
    <property type="match status" value="1"/>
</dbReference>
<evidence type="ECO:0000313" key="2">
    <source>
        <dbReference type="EMBL" id="MFB9898198.1"/>
    </source>
</evidence>
<dbReference type="Proteomes" id="UP001589688">
    <property type="component" value="Unassembled WGS sequence"/>
</dbReference>
<dbReference type="EMBL" id="JBHLZF010000002">
    <property type="protein sequence ID" value="MFB9898198.1"/>
    <property type="molecule type" value="Genomic_DNA"/>
</dbReference>